<accession>A0A3P6SPY7</accession>
<evidence type="ECO:0000313" key="7">
    <source>
        <dbReference type="EMBL" id="VDK57154.1"/>
    </source>
</evidence>
<dbReference type="PANTHER" id="PTHR48083">
    <property type="entry name" value="MEDIUM-CHAIN SPECIFIC ACYL-COA DEHYDROGENASE, MITOCHONDRIAL-RELATED"/>
    <property type="match status" value="1"/>
</dbReference>
<keyword evidence="5" id="KW-0560">Oxidoreductase</keyword>
<reference evidence="7 8" key="1">
    <citation type="submission" date="2018-11" db="EMBL/GenBank/DDBJ databases">
        <authorList>
            <consortium name="Pathogen Informatics"/>
        </authorList>
    </citation>
    <scope>NUCLEOTIDE SEQUENCE [LARGE SCALE GENOMIC DNA]</scope>
</reference>
<dbReference type="GO" id="GO:0051793">
    <property type="term" value="P:medium-chain fatty acid catabolic process"/>
    <property type="evidence" value="ECO:0007669"/>
    <property type="project" value="TreeGrafter"/>
</dbReference>
<dbReference type="SUPFAM" id="SSF47203">
    <property type="entry name" value="Acyl-CoA dehydrogenase C-terminal domain-like"/>
    <property type="match status" value="1"/>
</dbReference>
<evidence type="ECO:0000313" key="8">
    <source>
        <dbReference type="Proteomes" id="UP000267096"/>
    </source>
</evidence>
<evidence type="ECO:0000259" key="6">
    <source>
        <dbReference type="Pfam" id="PF00441"/>
    </source>
</evidence>
<keyword evidence="4" id="KW-0274">FAD</keyword>
<dbReference type="InterPro" id="IPR050741">
    <property type="entry name" value="Acyl-CoA_dehydrogenase"/>
</dbReference>
<comment type="similarity">
    <text evidence="2">Belongs to the acyl-CoA dehydrogenase family.</text>
</comment>
<dbReference type="Pfam" id="PF00441">
    <property type="entry name" value="Acyl-CoA_dh_1"/>
    <property type="match status" value="1"/>
</dbReference>
<gene>
    <name evidence="7" type="ORF">ASIM_LOCUS16212</name>
</gene>
<dbReference type="OrthoDB" id="10254877at2759"/>
<dbReference type="FunFam" id="1.20.140.10:FF:000011">
    <property type="entry name" value="Medium-chain specific acyl-CoA dehydrogenase, mitochondrial"/>
    <property type="match status" value="1"/>
</dbReference>
<evidence type="ECO:0000256" key="2">
    <source>
        <dbReference type="ARBA" id="ARBA00009347"/>
    </source>
</evidence>
<dbReference type="GO" id="GO:0005739">
    <property type="term" value="C:mitochondrion"/>
    <property type="evidence" value="ECO:0007669"/>
    <property type="project" value="TreeGrafter"/>
</dbReference>
<dbReference type="InterPro" id="IPR036250">
    <property type="entry name" value="AcylCo_DH-like_C"/>
</dbReference>
<dbReference type="InterPro" id="IPR009075">
    <property type="entry name" value="AcylCo_DH/oxidase_C"/>
</dbReference>
<proteinExistence type="inferred from homology"/>
<dbReference type="EMBL" id="UYRR01032905">
    <property type="protein sequence ID" value="VDK57154.1"/>
    <property type="molecule type" value="Genomic_DNA"/>
</dbReference>
<keyword evidence="8" id="KW-1185">Reference proteome</keyword>
<dbReference type="Proteomes" id="UP000267096">
    <property type="component" value="Unassembled WGS sequence"/>
</dbReference>
<evidence type="ECO:0000256" key="1">
    <source>
        <dbReference type="ARBA" id="ARBA00001974"/>
    </source>
</evidence>
<evidence type="ECO:0000256" key="3">
    <source>
        <dbReference type="ARBA" id="ARBA00022630"/>
    </source>
</evidence>
<dbReference type="AlphaFoldDB" id="A0A3P6SPY7"/>
<dbReference type="Gene3D" id="1.20.140.10">
    <property type="entry name" value="Butyryl-CoA Dehydrogenase, subunit A, domain 3"/>
    <property type="match status" value="1"/>
</dbReference>
<dbReference type="GO" id="GO:0070991">
    <property type="term" value="F:medium-chain fatty acyl-CoA dehydrogenase activity"/>
    <property type="evidence" value="ECO:0007669"/>
    <property type="project" value="TreeGrafter"/>
</dbReference>
<feature type="domain" description="Acyl-CoA dehydrogenase/oxidase C-terminal" evidence="6">
    <location>
        <begin position="1"/>
        <end position="130"/>
    </location>
</feature>
<protein>
    <recommendedName>
        <fullName evidence="6">Acyl-CoA dehydrogenase/oxidase C-terminal domain-containing protein</fullName>
    </recommendedName>
</protein>
<dbReference type="PANTHER" id="PTHR48083:SF2">
    <property type="entry name" value="MEDIUM-CHAIN SPECIFIC ACYL-COA DEHYDROGENASE, MITOCHONDRIAL"/>
    <property type="match status" value="1"/>
</dbReference>
<sequence>MATGLQSRCIDEAIKYALEEKRFGIPVCEHQAIQMLLADMAINNELSRMLTYRSAWELMTGVSHGYYSTLAKCFAGDAANKAANSAVQILGANGYNREYGVEKLLRDAKIFQIYDSTNETQRNIIAKNLLDRIQQIGSISLIA</sequence>
<evidence type="ECO:0000256" key="5">
    <source>
        <dbReference type="ARBA" id="ARBA00023002"/>
    </source>
</evidence>
<comment type="cofactor">
    <cofactor evidence="1">
        <name>FAD</name>
        <dbReference type="ChEBI" id="CHEBI:57692"/>
    </cofactor>
</comment>
<organism evidence="7 8">
    <name type="scientific">Anisakis simplex</name>
    <name type="common">Herring worm</name>
    <dbReference type="NCBI Taxonomy" id="6269"/>
    <lineage>
        <taxon>Eukaryota</taxon>
        <taxon>Metazoa</taxon>
        <taxon>Ecdysozoa</taxon>
        <taxon>Nematoda</taxon>
        <taxon>Chromadorea</taxon>
        <taxon>Rhabditida</taxon>
        <taxon>Spirurina</taxon>
        <taxon>Ascaridomorpha</taxon>
        <taxon>Ascaridoidea</taxon>
        <taxon>Anisakidae</taxon>
        <taxon>Anisakis</taxon>
        <taxon>Anisakis simplex complex</taxon>
    </lineage>
</organism>
<evidence type="ECO:0000256" key="4">
    <source>
        <dbReference type="ARBA" id="ARBA00022827"/>
    </source>
</evidence>
<keyword evidence="3" id="KW-0285">Flavoprotein</keyword>
<name>A0A3P6SPY7_ANISI</name>